<evidence type="ECO:0000256" key="1">
    <source>
        <dbReference type="SAM" id="Phobius"/>
    </source>
</evidence>
<dbReference type="Gene3D" id="1.20.58.340">
    <property type="entry name" value="Magnesium transport protein CorA, transmembrane region"/>
    <property type="match status" value="1"/>
</dbReference>
<dbReference type="OrthoDB" id="2830640at2759"/>
<gene>
    <name evidence="2" type="ORF">LARI1_G002009</name>
</gene>
<proteinExistence type="predicted"/>
<evidence type="ECO:0000313" key="3">
    <source>
        <dbReference type="Proteomes" id="UP000469559"/>
    </source>
</evidence>
<keyword evidence="3" id="KW-1185">Reference proteome</keyword>
<feature type="transmembrane region" description="Helical" evidence="1">
    <location>
        <begin position="372"/>
        <end position="391"/>
    </location>
</feature>
<keyword evidence="1" id="KW-0812">Transmembrane</keyword>
<protein>
    <submittedName>
        <fullName evidence="2">Uncharacterized protein</fullName>
    </submittedName>
</protein>
<dbReference type="AlphaFoldDB" id="A0A8T9BEX3"/>
<comment type="caution">
    <text evidence="2">The sequence shown here is derived from an EMBL/GenBank/DDBJ whole genome shotgun (WGS) entry which is preliminary data.</text>
</comment>
<dbReference type="Proteomes" id="UP000469559">
    <property type="component" value="Unassembled WGS sequence"/>
</dbReference>
<accession>A0A8T9BEX3</accession>
<organism evidence="2 3">
    <name type="scientific">Lachnellula arida</name>
    <dbReference type="NCBI Taxonomy" id="1316785"/>
    <lineage>
        <taxon>Eukaryota</taxon>
        <taxon>Fungi</taxon>
        <taxon>Dikarya</taxon>
        <taxon>Ascomycota</taxon>
        <taxon>Pezizomycotina</taxon>
        <taxon>Leotiomycetes</taxon>
        <taxon>Helotiales</taxon>
        <taxon>Lachnaceae</taxon>
        <taxon>Lachnellula</taxon>
    </lineage>
</organism>
<name>A0A8T9BEX3_9HELO</name>
<sequence length="514" mass="59353">MENLVFKTTLDRCRHVQEATTYFEIFCYSDPTMDTVEEHPLSTDEFDNFLDRKGAFAEPILPDGVSVVARLRLILQQDAKHPETFTPHIISLDPEIYSKMIHSLHLPKRGIESSSCVGPFFWAAMDQDEETPRLHIVQRKSDVRKKGHTRGWELLLSHDFSTGTTTGFCKGTPSSDIMESIRLLKGAGPEICHPLLLPLIILGHDASFKTDIKQRDARDWLRRLENAISMRTEIEEREGYVTEGVVDLDVVNRDLVECHSQVLWKRPIAFLRLTDSFKEAMELYYDNLSEDRKSPRIRKMQAAMLSRLDFYKRKWEGIEAYASVTLDRLEIQRSSLYNIISQKESKLNFKMAGEQRKLAHASKRDSSTMKTISLLGSVFLSGAYLASIFSTTFFNFQNATDIPSAVSPSFWLYWVVTIPVTLIVVGLWQWWEKASERRYEEEDRDLEKSSEDMEKLIMATMRKRTMSKVSTWGARVERKESLARDEDNDYGAFKEPKPRKMGFGKLLTVPTVRF</sequence>
<keyword evidence="1" id="KW-1133">Transmembrane helix</keyword>
<keyword evidence="1" id="KW-0472">Membrane</keyword>
<evidence type="ECO:0000313" key="2">
    <source>
        <dbReference type="EMBL" id="TVY18478.1"/>
    </source>
</evidence>
<dbReference type="EMBL" id="QGMF01000169">
    <property type="protein sequence ID" value="TVY18478.1"/>
    <property type="molecule type" value="Genomic_DNA"/>
</dbReference>
<feature type="transmembrane region" description="Helical" evidence="1">
    <location>
        <begin position="411"/>
        <end position="431"/>
    </location>
</feature>
<reference evidence="2 3" key="1">
    <citation type="submission" date="2018-05" db="EMBL/GenBank/DDBJ databases">
        <title>Whole genome sequencing for identification of molecular markers to develop diagnostic detection tools for the regulated plant pathogen Lachnellula willkommii.</title>
        <authorList>
            <person name="Giroux E."/>
            <person name="Bilodeau G."/>
        </authorList>
    </citation>
    <scope>NUCLEOTIDE SEQUENCE [LARGE SCALE GENOMIC DNA]</scope>
    <source>
        <strain evidence="2 3">CBS 203.66</strain>
    </source>
</reference>